<feature type="compositionally biased region" description="Low complexity" evidence="1">
    <location>
        <begin position="586"/>
        <end position="598"/>
    </location>
</feature>
<evidence type="ECO:0000313" key="4">
    <source>
        <dbReference type="Proteomes" id="UP000326759"/>
    </source>
</evidence>
<feature type="compositionally biased region" description="Low complexity" evidence="1">
    <location>
        <begin position="508"/>
        <end position="559"/>
    </location>
</feature>
<feature type="compositionally biased region" description="Polar residues" evidence="1">
    <location>
        <begin position="569"/>
        <end position="585"/>
    </location>
</feature>
<evidence type="ECO:0000313" key="3">
    <source>
        <dbReference type="EMBL" id="KAB7506377.1"/>
    </source>
</evidence>
<dbReference type="EMBL" id="SEYY01000848">
    <property type="protein sequence ID" value="KAB7506377.1"/>
    <property type="molecule type" value="Genomic_DNA"/>
</dbReference>
<feature type="compositionally biased region" description="Low complexity" evidence="1">
    <location>
        <begin position="732"/>
        <end position="745"/>
    </location>
</feature>
<dbReference type="PANTHER" id="PTHR21298:SF2">
    <property type="entry name" value="GH01721P"/>
    <property type="match status" value="1"/>
</dbReference>
<feature type="compositionally biased region" description="Basic and acidic residues" evidence="1">
    <location>
        <begin position="497"/>
        <end position="507"/>
    </location>
</feature>
<feature type="region of interest" description="Disordered" evidence="1">
    <location>
        <begin position="703"/>
        <end position="803"/>
    </location>
</feature>
<dbReference type="InterPro" id="IPR000159">
    <property type="entry name" value="RA_dom"/>
</dbReference>
<dbReference type="GO" id="GO:0007165">
    <property type="term" value="P:signal transduction"/>
    <property type="evidence" value="ECO:0007669"/>
    <property type="project" value="InterPro"/>
</dbReference>
<dbReference type="Pfam" id="PF00788">
    <property type="entry name" value="RA"/>
    <property type="match status" value="2"/>
</dbReference>
<feature type="region of interest" description="Disordered" evidence="1">
    <location>
        <begin position="656"/>
        <end position="685"/>
    </location>
</feature>
<dbReference type="Gene3D" id="3.10.20.90">
    <property type="entry name" value="Phosphatidylinositol 3-kinase Catalytic Subunit, Chain A, domain 1"/>
    <property type="match status" value="2"/>
</dbReference>
<proteinExistence type="predicted"/>
<gene>
    <name evidence="3" type="ORF">Anas_12640</name>
</gene>
<reference evidence="3 4" key="1">
    <citation type="journal article" date="2019" name="PLoS Biol.">
        <title>Sex chromosomes control vertical transmission of feminizing Wolbachia symbionts in an isopod.</title>
        <authorList>
            <person name="Becking T."/>
            <person name="Chebbi M.A."/>
            <person name="Giraud I."/>
            <person name="Moumen B."/>
            <person name="Laverre T."/>
            <person name="Caubet Y."/>
            <person name="Peccoud J."/>
            <person name="Gilbert C."/>
            <person name="Cordaux R."/>
        </authorList>
    </citation>
    <scope>NUCLEOTIDE SEQUENCE [LARGE SCALE GENOMIC DNA]</scope>
    <source>
        <strain evidence="3">ANa2</strain>
        <tissue evidence="3">Whole body excluding digestive tract and cuticle</tissue>
    </source>
</reference>
<feature type="compositionally biased region" description="Low complexity" evidence="1">
    <location>
        <begin position="11"/>
        <end position="23"/>
    </location>
</feature>
<comment type="caution">
    <text evidence="3">The sequence shown here is derived from an EMBL/GenBank/DDBJ whole genome shotgun (WGS) entry which is preliminary data.</text>
</comment>
<protein>
    <recommendedName>
        <fullName evidence="2">Ras-associating domain-containing protein</fullName>
    </recommendedName>
</protein>
<accession>A0A5N5TJQ5</accession>
<organism evidence="3 4">
    <name type="scientific">Armadillidium nasatum</name>
    <dbReference type="NCBI Taxonomy" id="96803"/>
    <lineage>
        <taxon>Eukaryota</taxon>
        <taxon>Metazoa</taxon>
        <taxon>Ecdysozoa</taxon>
        <taxon>Arthropoda</taxon>
        <taxon>Crustacea</taxon>
        <taxon>Multicrustacea</taxon>
        <taxon>Malacostraca</taxon>
        <taxon>Eumalacostraca</taxon>
        <taxon>Peracarida</taxon>
        <taxon>Isopoda</taxon>
        <taxon>Oniscidea</taxon>
        <taxon>Crinocheta</taxon>
        <taxon>Armadillidiidae</taxon>
        <taxon>Armadillidium</taxon>
    </lineage>
</organism>
<feature type="region of interest" description="Disordered" evidence="1">
    <location>
        <begin position="487"/>
        <end position="620"/>
    </location>
</feature>
<dbReference type="PANTHER" id="PTHR21298">
    <property type="entry name" value="GH01721P"/>
    <property type="match status" value="1"/>
</dbReference>
<dbReference type="PROSITE" id="PS50200">
    <property type="entry name" value="RA"/>
    <property type="match status" value="2"/>
</dbReference>
<dbReference type="CDD" id="cd17043">
    <property type="entry name" value="RA"/>
    <property type="match status" value="1"/>
</dbReference>
<feature type="region of interest" description="Disordered" evidence="1">
    <location>
        <begin position="1"/>
        <end position="23"/>
    </location>
</feature>
<sequence>MLKHVVPAHRSSSSLNNSSLSTPTTSFCYFPPRRSSLTAVESASPSPCDRCIYRRAASCGGTTSPPLSRQKSPIYEGQRGKCDLIQEETPSPCKFPQIEENNNLVDNPFLPNGLHETPSRRCPSRSSGFDSARSFVDMVNRHDSVPRSIHEFDLEYQVNSCQVPDSQERECRCHGSNSCSYPEDETASLVTIDEAFCPERSQPFRTPTSDSHSYGSPSPFPYNPSLLSKSCTLPRREIMMHNEEIRRSSFRSNASTCSLLSSVSCSSLSSVKNFDSRSTSTSSLLEAVPVKIYLRRLRSDMEYKTVSLSLQTTCKELVVILLTKFRLRHRDPNLFFVLMEVTVRSPSDGAPVKRQLVLEDNARPAELQQCRPKGEANFSIGVRRGGLIRVHDSILMQGSQYKSLMVAYHTTAEELVQLVLKCYNSSENPLNYALHEVCKNPYSDRPLTPDECPLKTQWEWPRNQRNNWAFFLRRNLTYAFSLKSRMMSRNVQSPSRTELHGFEEESLRTSSRHSSSPDSRSSSVSSSSSVSRICNSSSPDSRSSVSSTTSVSSGTSVSEKSLDSGFGSPFSSVRASEQTKKSLQITSTDSTETPTTSPTKEKLQPSGKIPLKDLPPKPKLDSLQKNFFSSFQNSPEKKVVHKPVVVISKPLDSNTKLESLAPTSSPVKSLPTVPNSKPSESLQNTPKSVIPITASVSRLSLNSSLPSVTGTPIPASTSTPTSRALPPKPRQRTIITITSTTRSPTKGQMELQHRHLRPVIPPPSLKIKSNIVRHPPESTSNDQSSKDTPKSNEASTTAPSSCK</sequence>
<dbReference type="AlphaFoldDB" id="A0A5N5TJQ5"/>
<dbReference type="SUPFAM" id="SSF54236">
    <property type="entry name" value="Ubiquitin-like"/>
    <property type="match status" value="2"/>
</dbReference>
<evidence type="ECO:0000259" key="2">
    <source>
        <dbReference type="PROSITE" id="PS50200"/>
    </source>
</evidence>
<feature type="compositionally biased region" description="Basic and acidic residues" evidence="1">
    <location>
        <begin position="610"/>
        <end position="620"/>
    </location>
</feature>
<dbReference type="GO" id="GO:0045742">
    <property type="term" value="P:positive regulation of epidermal growth factor receptor signaling pathway"/>
    <property type="evidence" value="ECO:0007669"/>
    <property type="project" value="TreeGrafter"/>
</dbReference>
<feature type="compositionally biased region" description="Polar residues" evidence="1">
    <location>
        <begin position="791"/>
        <end position="803"/>
    </location>
</feature>
<dbReference type="GO" id="GO:0045743">
    <property type="term" value="P:positive regulation of fibroblast growth factor receptor signaling pathway"/>
    <property type="evidence" value="ECO:0007669"/>
    <property type="project" value="TreeGrafter"/>
</dbReference>
<dbReference type="Proteomes" id="UP000326759">
    <property type="component" value="Unassembled WGS sequence"/>
</dbReference>
<keyword evidence="4" id="KW-1185">Reference proteome</keyword>
<dbReference type="OrthoDB" id="3908708at2759"/>
<feature type="compositionally biased region" description="Low complexity" evidence="1">
    <location>
        <begin position="709"/>
        <end position="725"/>
    </location>
</feature>
<evidence type="ECO:0000256" key="1">
    <source>
        <dbReference type="SAM" id="MobiDB-lite"/>
    </source>
</evidence>
<feature type="domain" description="Ras-associating" evidence="2">
    <location>
        <begin position="384"/>
        <end position="477"/>
    </location>
</feature>
<dbReference type="InterPro" id="IPR029071">
    <property type="entry name" value="Ubiquitin-like_domsf"/>
</dbReference>
<dbReference type="SMART" id="SM00314">
    <property type="entry name" value="RA"/>
    <property type="match status" value="2"/>
</dbReference>
<feature type="domain" description="Ras-associating" evidence="2">
    <location>
        <begin position="286"/>
        <end position="373"/>
    </location>
</feature>
<feature type="compositionally biased region" description="Polar residues" evidence="1">
    <location>
        <begin position="487"/>
        <end position="496"/>
    </location>
</feature>
<name>A0A5N5TJQ5_9CRUS</name>